<dbReference type="EMBL" id="JYDU01000002">
    <property type="protein sequence ID" value="KRY01712.1"/>
    <property type="molecule type" value="Genomic_DNA"/>
</dbReference>
<organism evidence="1 2">
    <name type="scientific">Trichinella pseudospiralis</name>
    <name type="common">Parasitic roundworm</name>
    <dbReference type="NCBI Taxonomy" id="6337"/>
    <lineage>
        <taxon>Eukaryota</taxon>
        <taxon>Metazoa</taxon>
        <taxon>Ecdysozoa</taxon>
        <taxon>Nematoda</taxon>
        <taxon>Enoplea</taxon>
        <taxon>Dorylaimia</taxon>
        <taxon>Trichinellida</taxon>
        <taxon>Trichinellidae</taxon>
        <taxon>Trichinella</taxon>
    </lineage>
</organism>
<reference evidence="1 2" key="1">
    <citation type="submission" date="2015-01" db="EMBL/GenBank/DDBJ databases">
        <title>Evolution of Trichinella species and genotypes.</title>
        <authorList>
            <person name="Korhonen P.K."/>
            <person name="Edoardo P."/>
            <person name="Giuseppe L.R."/>
            <person name="Gasser R.B."/>
        </authorList>
    </citation>
    <scope>NUCLEOTIDE SEQUENCE [LARGE SCALE GENOMIC DNA]</scope>
    <source>
        <strain evidence="1">ISS141</strain>
    </source>
</reference>
<dbReference type="AlphaFoldDB" id="A0A0V0YNG2"/>
<sequence length="115" mass="12891">MTDSDRRPRAIVVVVVVILHDDLRRPDPNPKLVWDHFLSVSETTAALRPEKTTVAAVGSGALVVQHNVSQSVTSPMHPFQTTHSLALSQQTQTDRHCHVIFFVLFNRKSNRNGEK</sequence>
<dbReference type="Proteomes" id="UP000054815">
    <property type="component" value="Unassembled WGS sequence"/>
</dbReference>
<accession>A0A0V0YNG2</accession>
<protein>
    <submittedName>
        <fullName evidence="1">Uncharacterized protein</fullName>
    </submittedName>
</protein>
<gene>
    <name evidence="1" type="ORF">T4E_4125</name>
</gene>
<evidence type="ECO:0000313" key="2">
    <source>
        <dbReference type="Proteomes" id="UP000054815"/>
    </source>
</evidence>
<evidence type="ECO:0000313" key="1">
    <source>
        <dbReference type="EMBL" id="KRY01712.1"/>
    </source>
</evidence>
<proteinExistence type="predicted"/>
<name>A0A0V0YNG2_TRIPS</name>
<comment type="caution">
    <text evidence="1">The sequence shown here is derived from an EMBL/GenBank/DDBJ whole genome shotgun (WGS) entry which is preliminary data.</text>
</comment>